<dbReference type="RefSeq" id="XP_009162583.1">
    <property type="nucleotide sequence ID" value="XM_009164319.1"/>
</dbReference>
<reference evidence="1 2" key="1">
    <citation type="submission" date="2013-11" db="EMBL/GenBank/DDBJ databases">
        <title>Opisthorchis viverrini - life in the bile duct.</title>
        <authorList>
            <person name="Young N.D."/>
            <person name="Nagarajan N."/>
            <person name="Lin S.J."/>
            <person name="Korhonen P.K."/>
            <person name="Jex A.R."/>
            <person name="Hall R.S."/>
            <person name="Safavi-Hemami H."/>
            <person name="Kaewkong W."/>
            <person name="Bertrand D."/>
            <person name="Gao S."/>
            <person name="Seet Q."/>
            <person name="Wongkham S."/>
            <person name="Teh B.T."/>
            <person name="Wongkham C."/>
            <person name="Intapan P.M."/>
            <person name="Maleewong W."/>
            <person name="Yang X."/>
            <person name="Hu M."/>
            <person name="Wang Z."/>
            <person name="Hofmann A."/>
            <person name="Sternberg P.W."/>
            <person name="Tan P."/>
            <person name="Wang J."/>
            <person name="Gasser R.B."/>
        </authorList>
    </citation>
    <scope>NUCLEOTIDE SEQUENCE [LARGE SCALE GENOMIC DNA]</scope>
</reference>
<dbReference type="CTD" id="20314703"/>
<dbReference type="Proteomes" id="UP000054324">
    <property type="component" value="Unassembled WGS sequence"/>
</dbReference>
<keyword evidence="2" id="KW-1185">Reference proteome</keyword>
<evidence type="ECO:0000313" key="1">
    <source>
        <dbReference type="EMBL" id="KER33625.1"/>
    </source>
</evidence>
<sequence length="164" mass="18420">MLRCNTLSVPSCHSTRRDHEGWDTARGFWWSNQHQPTTRNCHVRDTSAAKSPLLLTRCGTAFRTFIVWRTLLCLLSPARGVIANSFSVEPIRSFCRHYLNSSGFGDSYWGEMAQQPGSILALVKPSGCMAVRHRKGATAERFFYTFISGTADHPLPIKILPYGT</sequence>
<evidence type="ECO:0000313" key="2">
    <source>
        <dbReference type="Proteomes" id="UP000054324"/>
    </source>
</evidence>
<organism evidence="1 2">
    <name type="scientific">Opisthorchis viverrini</name>
    <name type="common">Southeast Asian liver fluke</name>
    <dbReference type="NCBI Taxonomy" id="6198"/>
    <lineage>
        <taxon>Eukaryota</taxon>
        <taxon>Metazoa</taxon>
        <taxon>Spiralia</taxon>
        <taxon>Lophotrochozoa</taxon>
        <taxon>Platyhelminthes</taxon>
        <taxon>Trematoda</taxon>
        <taxon>Digenea</taxon>
        <taxon>Opisthorchiida</taxon>
        <taxon>Opisthorchiata</taxon>
        <taxon>Opisthorchiidae</taxon>
        <taxon>Opisthorchis</taxon>
    </lineage>
</organism>
<gene>
    <name evidence="1" type="ORF">T265_00515</name>
</gene>
<dbReference type="EMBL" id="KL596623">
    <property type="protein sequence ID" value="KER33625.1"/>
    <property type="molecule type" value="Genomic_DNA"/>
</dbReference>
<name>A0A075ACK1_OPIVI</name>
<protein>
    <submittedName>
        <fullName evidence="1">Uncharacterized protein</fullName>
    </submittedName>
</protein>
<proteinExistence type="predicted"/>
<dbReference type="KEGG" id="ovi:T265_00515"/>
<dbReference type="AlphaFoldDB" id="A0A075ACK1"/>
<dbReference type="GeneID" id="20314703"/>
<accession>A0A075ACK1</accession>